<dbReference type="Proteomes" id="UP000011087">
    <property type="component" value="Unassembled WGS sequence"/>
</dbReference>
<dbReference type="PaxDb" id="55529-EKX34980"/>
<feature type="compositionally biased region" description="Basic and acidic residues" evidence="1">
    <location>
        <begin position="38"/>
        <end position="71"/>
    </location>
</feature>
<accession>L1IGM3</accession>
<dbReference type="KEGG" id="gtt:GUITHDRAFT_155604"/>
<feature type="region of interest" description="Disordered" evidence="1">
    <location>
        <begin position="1"/>
        <end position="134"/>
    </location>
</feature>
<reference evidence="4" key="2">
    <citation type="submission" date="2012-11" db="EMBL/GenBank/DDBJ databases">
        <authorList>
            <person name="Kuo A."/>
            <person name="Curtis B.A."/>
            <person name="Tanifuji G."/>
            <person name="Burki F."/>
            <person name="Gruber A."/>
            <person name="Irimia M."/>
            <person name="Maruyama S."/>
            <person name="Arias M.C."/>
            <person name="Ball S.G."/>
            <person name="Gile G.H."/>
            <person name="Hirakawa Y."/>
            <person name="Hopkins J.F."/>
            <person name="Rensing S.A."/>
            <person name="Schmutz J."/>
            <person name="Symeonidi A."/>
            <person name="Elias M."/>
            <person name="Eveleigh R.J."/>
            <person name="Herman E.K."/>
            <person name="Klute M.J."/>
            <person name="Nakayama T."/>
            <person name="Obornik M."/>
            <person name="Reyes-Prieto A."/>
            <person name="Armbrust E.V."/>
            <person name="Aves S.J."/>
            <person name="Beiko R.G."/>
            <person name="Coutinho P."/>
            <person name="Dacks J.B."/>
            <person name="Durnford D.G."/>
            <person name="Fast N.M."/>
            <person name="Green B.R."/>
            <person name="Grisdale C."/>
            <person name="Hempe F."/>
            <person name="Henrissat B."/>
            <person name="Hoppner M.P."/>
            <person name="Ishida K.-I."/>
            <person name="Kim E."/>
            <person name="Koreny L."/>
            <person name="Kroth P.G."/>
            <person name="Liu Y."/>
            <person name="Malik S.-B."/>
            <person name="Maier U.G."/>
            <person name="McRose D."/>
            <person name="Mock T."/>
            <person name="Neilson J.A."/>
            <person name="Onodera N.T."/>
            <person name="Poole A.M."/>
            <person name="Pritham E.J."/>
            <person name="Richards T.A."/>
            <person name="Rocap G."/>
            <person name="Roy S.W."/>
            <person name="Sarai C."/>
            <person name="Schaack S."/>
            <person name="Shirato S."/>
            <person name="Slamovits C.H."/>
            <person name="Spencer D.F."/>
            <person name="Suzuki S."/>
            <person name="Worden A.Z."/>
            <person name="Zauner S."/>
            <person name="Barry K."/>
            <person name="Bell C."/>
            <person name="Bharti A.K."/>
            <person name="Crow J.A."/>
            <person name="Grimwood J."/>
            <person name="Kramer R."/>
            <person name="Lindquist E."/>
            <person name="Lucas S."/>
            <person name="Salamov A."/>
            <person name="McFadden G.I."/>
            <person name="Lane C.E."/>
            <person name="Keeling P.J."/>
            <person name="Gray M.W."/>
            <person name="Grigoriev I.V."/>
            <person name="Archibald J.M."/>
        </authorList>
    </citation>
    <scope>NUCLEOTIDE SEQUENCE</scope>
    <source>
        <strain evidence="4">CCMP2712</strain>
    </source>
</reference>
<dbReference type="RefSeq" id="XP_005821960.1">
    <property type="nucleotide sequence ID" value="XM_005821903.1"/>
</dbReference>
<gene>
    <name evidence="2" type="ORF">GUITHDRAFT_155604</name>
</gene>
<evidence type="ECO:0000313" key="4">
    <source>
        <dbReference type="Proteomes" id="UP000011087"/>
    </source>
</evidence>
<dbReference type="EnsemblProtists" id="EKX34980">
    <property type="protein sequence ID" value="EKX34980"/>
    <property type="gene ID" value="GUITHDRAFT_155604"/>
</dbReference>
<reference evidence="3" key="3">
    <citation type="submission" date="2016-03" db="UniProtKB">
        <authorList>
            <consortium name="EnsemblProtists"/>
        </authorList>
    </citation>
    <scope>IDENTIFICATION</scope>
</reference>
<evidence type="ECO:0000313" key="2">
    <source>
        <dbReference type="EMBL" id="EKX34980.1"/>
    </source>
</evidence>
<evidence type="ECO:0000256" key="1">
    <source>
        <dbReference type="SAM" id="MobiDB-lite"/>
    </source>
</evidence>
<dbReference type="GeneID" id="17291753"/>
<evidence type="ECO:0000313" key="3">
    <source>
        <dbReference type="EnsemblProtists" id="EKX34980"/>
    </source>
</evidence>
<name>L1IGM3_GUITC</name>
<feature type="compositionally biased region" description="Basic and acidic residues" evidence="1">
    <location>
        <begin position="100"/>
        <end position="134"/>
    </location>
</feature>
<sequence length="134" mass="15139">MRRQINQAWEQYLDEQRLRDPPEGSDGSEAEDDPWEEGGIRERAGGQRADDGETQIRDRTLNGDREIKGQDGKQSNGEESDEAEGSSDSNKYLDESADSDGLHHKSKFDEVHQSSTTKEEFKVSIDMLRRKGAP</sequence>
<protein>
    <submittedName>
        <fullName evidence="2 3">Uncharacterized protein</fullName>
    </submittedName>
</protein>
<dbReference type="HOGENOM" id="CLU_1900206_0_0_1"/>
<dbReference type="AlphaFoldDB" id="L1IGM3"/>
<dbReference type="EMBL" id="JH993099">
    <property type="protein sequence ID" value="EKX34980.1"/>
    <property type="molecule type" value="Genomic_DNA"/>
</dbReference>
<feature type="compositionally biased region" description="Acidic residues" evidence="1">
    <location>
        <begin position="26"/>
        <end position="36"/>
    </location>
</feature>
<reference evidence="2 4" key="1">
    <citation type="journal article" date="2012" name="Nature">
        <title>Algal genomes reveal evolutionary mosaicism and the fate of nucleomorphs.</title>
        <authorList>
            <consortium name="DOE Joint Genome Institute"/>
            <person name="Curtis B.A."/>
            <person name="Tanifuji G."/>
            <person name="Burki F."/>
            <person name="Gruber A."/>
            <person name="Irimia M."/>
            <person name="Maruyama S."/>
            <person name="Arias M.C."/>
            <person name="Ball S.G."/>
            <person name="Gile G.H."/>
            <person name="Hirakawa Y."/>
            <person name="Hopkins J.F."/>
            <person name="Kuo A."/>
            <person name="Rensing S.A."/>
            <person name="Schmutz J."/>
            <person name="Symeonidi A."/>
            <person name="Elias M."/>
            <person name="Eveleigh R.J."/>
            <person name="Herman E.K."/>
            <person name="Klute M.J."/>
            <person name="Nakayama T."/>
            <person name="Obornik M."/>
            <person name="Reyes-Prieto A."/>
            <person name="Armbrust E.V."/>
            <person name="Aves S.J."/>
            <person name="Beiko R.G."/>
            <person name="Coutinho P."/>
            <person name="Dacks J.B."/>
            <person name="Durnford D.G."/>
            <person name="Fast N.M."/>
            <person name="Green B.R."/>
            <person name="Grisdale C.J."/>
            <person name="Hempel F."/>
            <person name="Henrissat B."/>
            <person name="Hoppner M.P."/>
            <person name="Ishida K."/>
            <person name="Kim E."/>
            <person name="Koreny L."/>
            <person name="Kroth P.G."/>
            <person name="Liu Y."/>
            <person name="Malik S.B."/>
            <person name="Maier U.G."/>
            <person name="McRose D."/>
            <person name="Mock T."/>
            <person name="Neilson J.A."/>
            <person name="Onodera N.T."/>
            <person name="Poole A.M."/>
            <person name="Pritham E.J."/>
            <person name="Richards T.A."/>
            <person name="Rocap G."/>
            <person name="Roy S.W."/>
            <person name="Sarai C."/>
            <person name="Schaack S."/>
            <person name="Shirato S."/>
            <person name="Slamovits C.H."/>
            <person name="Spencer D.F."/>
            <person name="Suzuki S."/>
            <person name="Worden A.Z."/>
            <person name="Zauner S."/>
            <person name="Barry K."/>
            <person name="Bell C."/>
            <person name="Bharti A.K."/>
            <person name="Crow J.A."/>
            <person name="Grimwood J."/>
            <person name="Kramer R."/>
            <person name="Lindquist E."/>
            <person name="Lucas S."/>
            <person name="Salamov A."/>
            <person name="McFadden G.I."/>
            <person name="Lane C.E."/>
            <person name="Keeling P.J."/>
            <person name="Gray M.W."/>
            <person name="Grigoriev I.V."/>
            <person name="Archibald J.M."/>
        </authorList>
    </citation>
    <scope>NUCLEOTIDE SEQUENCE</scope>
    <source>
        <strain evidence="2 4">CCMP2712</strain>
    </source>
</reference>
<proteinExistence type="predicted"/>
<keyword evidence="4" id="KW-1185">Reference proteome</keyword>
<organism evidence="2">
    <name type="scientific">Guillardia theta (strain CCMP2712)</name>
    <name type="common">Cryptophyte</name>
    <dbReference type="NCBI Taxonomy" id="905079"/>
    <lineage>
        <taxon>Eukaryota</taxon>
        <taxon>Cryptophyceae</taxon>
        <taxon>Pyrenomonadales</taxon>
        <taxon>Geminigeraceae</taxon>
        <taxon>Guillardia</taxon>
    </lineage>
</organism>